<dbReference type="STRING" id="1121097.GCA_000428125_00069"/>
<evidence type="ECO:0000256" key="10">
    <source>
        <dbReference type="PIRSR" id="PIRSR001084-2"/>
    </source>
</evidence>
<feature type="active site" description="Nucleophile" evidence="9">
    <location>
        <position position="339"/>
    </location>
</feature>
<evidence type="ECO:0000256" key="11">
    <source>
        <dbReference type="SAM" id="SignalP"/>
    </source>
</evidence>
<dbReference type="PANTHER" id="PTHR36447:SF2">
    <property type="entry name" value="BETA-GALACTOSIDASE YESZ"/>
    <property type="match status" value="1"/>
</dbReference>
<dbReference type="InterPro" id="IPR003476">
    <property type="entry name" value="Glyco_hydro_42"/>
</dbReference>
<sequence length="697" mass="80322">MKHFLLSSFVALLVGTSLCQAARQAGGKWFKEKDLTLTGVYYYPEHWNPEQWERDFKQMHELGFEFTHFAEFAWAQLEPEEGKYDFAWLDKAVALAAKYDLKVIMCTSTATPPVWLSRKYPEILLKQENGMILDHGARQHASFASPIYRELAYKMIEQLAKHYGNDSRIVGWQLDNEPAVQFDYNLKAEIAFRDFLRQKYQNSIRRLNEAWGTSFWSQNYKSFDEITLPKMSQMFMNHHQILDYRRFAAFQTNDFLNQQCRLIKKYAQNQWVTTNYIPNYDEGHIGGSKDLDFVSYTRYMVYGDNEGIGRRGYRVGNPLRIAWANDFFRPLNGTYGVMELQPGQVNWGSINPQPLPGAVRLWLWSVFAGGSDFVCTYRYRQPLYGTEQYHYGIVGTDGVTVTPGGREYEQFINEIRLLRKEATAYNNKPSDYVARSTAILFNHENAWSIERQKQNATWNTMAHIEKYYRTLKSFGAPVDFITEEKNFNRYPVMIVPAYQLADEPLVSRWVDYVRKGGNLVVTCRTAQKDRYGRLPEAAFGSLINGLTGNKMDFYDLLLPGDPGLVKMDGKEYQWNTWGEILIPGETSEVWATYQKEFYDGKPAVTHYKLGKGSVTYVGVDSFDGKLEAEILKKLYARLGIGVQSLPYGVTMEYRNGLGIVLNYSDQPYQFTLPKGAKVLIGNTLISTAGVLVFKLNN</sequence>
<evidence type="ECO:0000256" key="5">
    <source>
        <dbReference type="ARBA" id="ARBA00022801"/>
    </source>
</evidence>
<dbReference type="Pfam" id="PF08533">
    <property type="entry name" value="Glyco_hydro_42C"/>
    <property type="match status" value="1"/>
</dbReference>
<feature type="domain" description="Beta-galactosidase C-terminal" evidence="14">
    <location>
        <begin position="648"/>
        <end position="694"/>
    </location>
</feature>
<keyword evidence="5 8" id="KW-0378">Hydrolase</keyword>
<proteinExistence type="inferred from homology"/>
<dbReference type="GO" id="GO:0009341">
    <property type="term" value="C:beta-galactosidase complex"/>
    <property type="evidence" value="ECO:0007669"/>
    <property type="project" value="InterPro"/>
</dbReference>
<dbReference type="EMBL" id="BAJS01000004">
    <property type="protein sequence ID" value="GAK36015.1"/>
    <property type="molecule type" value="Genomic_DNA"/>
</dbReference>
<dbReference type="Gene3D" id="3.40.50.880">
    <property type="match status" value="1"/>
</dbReference>
<dbReference type="RefSeq" id="WP_024996031.1">
    <property type="nucleotide sequence ID" value="NZ_ATZI01000001.1"/>
</dbReference>
<protein>
    <recommendedName>
        <fullName evidence="3 8">Beta-galactosidase</fullName>
        <shortName evidence="8">Beta-gal</shortName>
        <ecNumber evidence="3 8">3.2.1.23</ecNumber>
    </recommendedName>
</protein>
<feature type="active site" description="Proton donor" evidence="9">
    <location>
        <position position="177"/>
    </location>
</feature>
<dbReference type="AlphaFoldDB" id="A0A069D0W7"/>
<feature type="domain" description="Glycoside hydrolase family 42 N-terminal" evidence="12">
    <location>
        <begin position="42"/>
        <end position="416"/>
    </location>
</feature>
<evidence type="ECO:0000256" key="7">
    <source>
        <dbReference type="ARBA" id="ARBA00023295"/>
    </source>
</evidence>
<dbReference type="Gene3D" id="3.20.20.80">
    <property type="entry name" value="Glycosidases"/>
    <property type="match status" value="1"/>
</dbReference>
<dbReference type="PANTHER" id="PTHR36447">
    <property type="entry name" value="BETA-GALACTOSIDASE GANA"/>
    <property type="match status" value="1"/>
</dbReference>
<dbReference type="InterPro" id="IPR013780">
    <property type="entry name" value="Glyco_hydro_b"/>
</dbReference>
<gene>
    <name evidence="15" type="ORF">JCM15093_1149</name>
</gene>
<dbReference type="InterPro" id="IPR013738">
    <property type="entry name" value="Beta_galactosidase_Trimer"/>
</dbReference>
<evidence type="ECO:0000259" key="13">
    <source>
        <dbReference type="Pfam" id="PF08532"/>
    </source>
</evidence>
<organism evidence="15 16">
    <name type="scientific">Bacteroides graminisolvens DSM 19988 = JCM 15093</name>
    <dbReference type="NCBI Taxonomy" id="1121097"/>
    <lineage>
        <taxon>Bacteria</taxon>
        <taxon>Pseudomonadati</taxon>
        <taxon>Bacteroidota</taxon>
        <taxon>Bacteroidia</taxon>
        <taxon>Bacteroidales</taxon>
        <taxon>Bacteroidaceae</taxon>
        <taxon>Bacteroides</taxon>
    </lineage>
</organism>
<evidence type="ECO:0000256" key="4">
    <source>
        <dbReference type="ARBA" id="ARBA00022723"/>
    </source>
</evidence>
<name>A0A069D0W7_9BACE</name>
<dbReference type="Gene3D" id="2.60.40.1180">
    <property type="entry name" value="Golgi alpha-mannosidase II"/>
    <property type="match status" value="1"/>
</dbReference>
<dbReference type="Pfam" id="PF02449">
    <property type="entry name" value="Glyco_hydro_42"/>
    <property type="match status" value="1"/>
</dbReference>
<feature type="binding site" evidence="10">
    <location>
        <position position="176"/>
    </location>
    <ligand>
        <name>substrate</name>
    </ligand>
</feature>
<keyword evidence="11" id="KW-0732">Signal</keyword>
<dbReference type="OrthoDB" id="9800974at2"/>
<evidence type="ECO:0000256" key="1">
    <source>
        <dbReference type="ARBA" id="ARBA00001412"/>
    </source>
</evidence>
<feature type="signal peptide" evidence="11">
    <location>
        <begin position="1"/>
        <end position="21"/>
    </location>
</feature>
<dbReference type="Proteomes" id="UP000027601">
    <property type="component" value="Unassembled WGS sequence"/>
</dbReference>
<evidence type="ECO:0000256" key="6">
    <source>
        <dbReference type="ARBA" id="ARBA00022833"/>
    </source>
</evidence>
<feature type="chain" id="PRO_5001659780" description="Beta-galactosidase" evidence="11">
    <location>
        <begin position="22"/>
        <end position="697"/>
    </location>
</feature>
<dbReference type="GO" id="GO:0004565">
    <property type="term" value="F:beta-galactosidase activity"/>
    <property type="evidence" value="ECO:0007669"/>
    <property type="project" value="UniProtKB-EC"/>
</dbReference>
<keyword evidence="6" id="KW-0862">Zinc</keyword>
<dbReference type="SUPFAM" id="SSF51445">
    <property type="entry name" value="(Trans)glycosidases"/>
    <property type="match status" value="1"/>
</dbReference>
<evidence type="ECO:0000256" key="2">
    <source>
        <dbReference type="ARBA" id="ARBA00005940"/>
    </source>
</evidence>
<keyword evidence="7 8" id="KW-0326">Glycosidase</keyword>
<comment type="caution">
    <text evidence="15">The sequence shown here is derived from an EMBL/GenBank/DDBJ whole genome shotgun (WGS) entry which is preliminary data.</text>
</comment>
<dbReference type="InterPro" id="IPR017853">
    <property type="entry name" value="GH"/>
</dbReference>
<dbReference type="eggNOG" id="COG1874">
    <property type="taxonomic scope" value="Bacteria"/>
</dbReference>
<comment type="similarity">
    <text evidence="2 8">Belongs to the glycosyl hydrolase 42 family.</text>
</comment>
<comment type="catalytic activity">
    <reaction evidence="1 8">
        <text>Hydrolysis of terminal non-reducing beta-D-galactose residues in beta-D-galactosides.</text>
        <dbReference type="EC" id="3.2.1.23"/>
    </reaction>
</comment>
<dbReference type="SUPFAM" id="SSF52317">
    <property type="entry name" value="Class I glutamine amidotransferase-like"/>
    <property type="match status" value="1"/>
</dbReference>
<reference evidence="15 16" key="1">
    <citation type="journal article" date="2015" name="Microbes Environ.">
        <title>Distribution and evolution of nitrogen fixation genes in the phylum bacteroidetes.</title>
        <authorList>
            <person name="Inoue J."/>
            <person name="Oshima K."/>
            <person name="Suda W."/>
            <person name="Sakamoto M."/>
            <person name="Iino T."/>
            <person name="Noda S."/>
            <person name="Hongoh Y."/>
            <person name="Hattori M."/>
            <person name="Ohkuma M."/>
        </authorList>
    </citation>
    <scope>NUCLEOTIDE SEQUENCE [LARGE SCALE GENOMIC DNA]</scope>
    <source>
        <strain evidence="15 16">JCM 15093</strain>
    </source>
</reference>
<feature type="binding site" evidence="10">
    <location>
        <position position="138"/>
    </location>
    <ligand>
        <name>substrate</name>
    </ligand>
</feature>
<evidence type="ECO:0000259" key="12">
    <source>
        <dbReference type="Pfam" id="PF02449"/>
    </source>
</evidence>
<dbReference type="GO" id="GO:0006012">
    <property type="term" value="P:galactose metabolic process"/>
    <property type="evidence" value="ECO:0007669"/>
    <property type="project" value="InterPro"/>
</dbReference>
<dbReference type="PIRSF" id="PIRSF001084">
    <property type="entry name" value="B-galactosidase"/>
    <property type="match status" value="1"/>
</dbReference>
<dbReference type="GO" id="GO:0046872">
    <property type="term" value="F:metal ion binding"/>
    <property type="evidence" value="ECO:0007669"/>
    <property type="project" value="UniProtKB-KW"/>
</dbReference>
<feature type="binding site" evidence="10">
    <location>
        <position position="347"/>
    </location>
    <ligand>
        <name>substrate</name>
    </ligand>
</feature>
<evidence type="ECO:0000256" key="9">
    <source>
        <dbReference type="PIRSR" id="PIRSR001084-1"/>
    </source>
</evidence>
<dbReference type="CDD" id="cd03143">
    <property type="entry name" value="A4_beta-galactosidase_middle_domain"/>
    <property type="match status" value="1"/>
</dbReference>
<dbReference type="EC" id="3.2.1.23" evidence="3 8"/>
<keyword evidence="4" id="KW-0479">Metal-binding</keyword>
<evidence type="ECO:0000256" key="8">
    <source>
        <dbReference type="PIRNR" id="PIRNR001084"/>
    </source>
</evidence>
<evidence type="ECO:0000313" key="16">
    <source>
        <dbReference type="Proteomes" id="UP000027601"/>
    </source>
</evidence>
<feature type="domain" description="Beta-galactosidase trimerisation" evidence="13">
    <location>
        <begin position="436"/>
        <end position="638"/>
    </location>
</feature>
<keyword evidence="16" id="KW-1185">Reference proteome</keyword>
<dbReference type="Pfam" id="PF08532">
    <property type="entry name" value="Glyco_hydro_42M"/>
    <property type="match status" value="1"/>
</dbReference>
<evidence type="ECO:0000313" key="15">
    <source>
        <dbReference type="EMBL" id="GAK36015.1"/>
    </source>
</evidence>
<dbReference type="InterPro" id="IPR013529">
    <property type="entry name" value="Glyco_hydro_42_N"/>
</dbReference>
<evidence type="ECO:0000259" key="14">
    <source>
        <dbReference type="Pfam" id="PF08533"/>
    </source>
</evidence>
<evidence type="ECO:0000256" key="3">
    <source>
        <dbReference type="ARBA" id="ARBA00012756"/>
    </source>
</evidence>
<dbReference type="InterPro" id="IPR029062">
    <property type="entry name" value="Class_I_gatase-like"/>
</dbReference>
<accession>A0A069D0W7</accession>
<dbReference type="InterPro" id="IPR013739">
    <property type="entry name" value="Beta_galactosidase_C"/>
</dbReference>